<reference evidence="1 2" key="1">
    <citation type="submission" date="2019-01" db="EMBL/GenBank/DDBJ databases">
        <authorList>
            <person name="Sayadi A."/>
        </authorList>
    </citation>
    <scope>NUCLEOTIDE SEQUENCE [LARGE SCALE GENOMIC DNA]</scope>
</reference>
<dbReference type="AlphaFoldDB" id="A0A653CSL1"/>
<sequence>MVHVFMWSFDDSCFRTFSGRCRKSNYFYYIFLLKNAEQSSSSPTF</sequence>
<feature type="non-terminal residue" evidence="1">
    <location>
        <position position="45"/>
    </location>
</feature>
<name>A0A653CSL1_CALMS</name>
<accession>A0A653CSL1</accession>
<organism evidence="1 2">
    <name type="scientific">Callosobruchus maculatus</name>
    <name type="common">Southern cowpea weevil</name>
    <name type="synonym">Pulse bruchid</name>
    <dbReference type="NCBI Taxonomy" id="64391"/>
    <lineage>
        <taxon>Eukaryota</taxon>
        <taxon>Metazoa</taxon>
        <taxon>Ecdysozoa</taxon>
        <taxon>Arthropoda</taxon>
        <taxon>Hexapoda</taxon>
        <taxon>Insecta</taxon>
        <taxon>Pterygota</taxon>
        <taxon>Neoptera</taxon>
        <taxon>Endopterygota</taxon>
        <taxon>Coleoptera</taxon>
        <taxon>Polyphaga</taxon>
        <taxon>Cucujiformia</taxon>
        <taxon>Chrysomeloidea</taxon>
        <taxon>Chrysomelidae</taxon>
        <taxon>Bruchinae</taxon>
        <taxon>Bruchini</taxon>
        <taxon>Callosobruchus</taxon>
    </lineage>
</organism>
<protein>
    <submittedName>
        <fullName evidence="1">Uncharacterized protein</fullName>
    </submittedName>
</protein>
<gene>
    <name evidence="1" type="ORF">CALMAC_LOCUS11523</name>
</gene>
<proteinExistence type="predicted"/>
<keyword evidence="2" id="KW-1185">Reference proteome</keyword>
<evidence type="ECO:0000313" key="1">
    <source>
        <dbReference type="EMBL" id="VEN50915.1"/>
    </source>
</evidence>
<dbReference type="EMBL" id="CAACVG010008732">
    <property type="protein sequence ID" value="VEN50915.1"/>
    <property type="molecule type" value="Genomic_DNA"/>
</dbReference>
<evidence type="ECO:0000313" key="2">
    <source>
        <dbReference type="Proteomes" id="UP000410492"/>
    </source>
</evidence>
<dbReference type="Proteomes" id="UP000410492">
    <property type="component" value="Unassembled WGS sequence"/>
</dbReference>